<dbReference type="GO" id="GO:0005667">
    <property type="term" value="C:transcription regulator complex"/>
    <property type="evidence" value="ECO:0007669"/>
    <property type="project" value="TreeGrafter"/>
</dbReference>
<accession>A0A9P0GPG0</accession>
<name>A0A9P0GPG0_PHACE</name>
<dbReference type="PROSITE" id="PS51029">
    <property type="entry name" value="MADF"/>
    <property type="match status" value="1"/>
</dbReference>
<keyword evidence="3" id="KW-1185">Reference proteome</keyword>
<dbReference type="InterPro" id="IPR006578">
    <property type="entry name" value="MADF-dom"/>
</dbReference>
<gene>
    <name evidence="2" type="ORF">PHAECO_LOCUS9181</name>
</gene>
<dbReference type="GO" id="GO:0005634">
    <property type="term" value="C:nucleus"/>
    <property type="evidence" value="ECO:0007669"/>
    <property type="project" value="TreeGrafter"/>
</dbReference>
<feature type="domain" description="MADF" evidence="1">
    <location>
        <begin position="7"/>
        <end position="91"/>
    </location>
</feature>
<dbReference type="GO" id="GO:0006357">
    <property type="term" value="P:regulation of transcription by RNA polymerase II"/>
    <property type="evidence" value="ECO:0007669"/>
    <property type="project" value="TreeGrafter"/>
</dbReference>
<evidence type="ECO:0000313" key="2">
    <source>
        <dbReference type="EMBL" id="CAH1171040.1"/>
    </source>
</evidence>
<dbReference type="AlphaFoldDB" id="A0A9P0GPG0"/>
<dbReference type="InterPro" id="IPR039353">
    <property type="entry name" value="TF_Adf1"/>
</dbReference>
<dbReference type="Pfam" id="PF10545">
    <property type="entry name" value="MADF_DNA_bdg"/>
    <property type="match status" value="1"/>
</dbReference>
<dbReference type="OrthoDB" id="6703957at2759"/>
<evidence type="ECO:0000259" key="1">
    <source>
        <dbReference type="PROSITE" id="PS51029"/>
    </source>
</evidence>
<dbReference type="EMBL" id="OU896711">
    <property type="protein sequence ID" value="CAH1171040.1"/>
    <property type="molecule type" value="Genomic_DNA"/>
</dbReference>
<reference evidence="2" key="1">
    <citation type="submission" date="2022-01" db="EMBL/GenBank/DDBJ databases">
        <authorList>
            <person name="King R."/>
        </authorList>
    </citation>
    <scope>NUCLEOTIDE SEQUENCE</scope>
</reference>
<dbReference type="PANTHER" id="PTHR12243:SF60">
    <property type="entry name" value="SI:CH211-15D5.12-RELATED"/>
    <property type="match status" value="1"/>
</dbReference>
<protein>
    <recommendedName>
        <fullName evidence="1">MADF domain-containing protein</fullName>
    </recommendedName>
</protein>
<dbReference type="SMART" id="SM00595">
    <property type="entry name" value="MADF"/>
    <property type="match status" value="1"/>
</dbReference>
<proteinExistence type="predicted"/>
<reference evidence="2" key="2">
    <citation type="submission" date="2022-10" db="EMBL/GenBank/DDBJ databases">
        <authorList>
            <consortium name="ENA_rothamsted_submissions"/>
            <consortium name="culmorum"/>
            <person name="King R."/>
        </authorList>
    </citation>
    <scope>NUCLEOTIDE SEQUENCE</scope>
</reference>
<dbReference type="PANTHER" id="PTHR12243">
    <property type="entry name" value="MADF DOMAIN TRANSCRIPTION FACTOR"/>
    <property type="match status" value="1"/>
</dbReference>
<organism evidence="2 3">
    <name type="scientific">Phaedon cochleariae</name>
    <name type="common">Mustard beetle</name>
    <dbReference type="NCBI Taxonomy" id="80249"/>
    <lineage>
        <taxon>Eukaryota</taxon>
        <taxon>Metazoa</taxon>
        <taxon>Ecdysozoa</taxon>
        <taxon>Arthropoda</taxon>
        <taxon>Hexapoda</taxon>
        <taxon>Insecta</taxon>
        <taxon>Pterygota</taxon>
        <taxon>Neoptera</taxon>
        <taxon>Endopterygota</taxon>
        <taxon>Coleoptera</taxon>
        <taxon>Polyphaga</taxon>
        <taxon>Cucujiformia</taxon>
        <taxon>Chrysomeloidea</taxon>
        <taxon>Chrysomelidae</taxon>
        <taxon>Chrysomelinae</taxon>
        <taxon>Chrysomelini</taxon>
        <taxon>Phaedon</taxon>
    </lineage>
</organism>
<evidence type="ECO:0000313" key="3">
    <source>
        <dbReference type="Proteomes" id="UP001153737"/>
    </source>
</evidence>
<sequence>MNLDEATLIETVEAFSCIWDTKNKDHRNILVVENARKSIGNIMQASGTWKSLRAKYIRERKLIVTRPSGSAAYTGHWTLFKTMGFLANVVQSRRTSGNVSKNSGHKPSQVWNTNIIIEETETENFEDSQVEGLLDETLIQHSQSSQEEEEETQQRHRHVITVRVRSYSEYEEL</sequence>
<dbReference type="Proteomes" id="UP001153737">
    <property type="component" value="Chromosome 5"/>
</dbReference>